<dbReference type="InterPro" id="IPR036736">
    <property type="entry name" value="ACP-like_sf"/>
</dbReference>
<dbReference type="InterPro" id="IPR009081">
    <property type="entry name" value="PP-bd_ACP"/>
</dbReference>
<evidence type="ECO:0000259" key="4">
    <source>
        <dbReference type="Pfam" id="PF00550"/>
    </source>
</evidence>
<accession>A0A369KIP9</accession>
<dbReference type="PANTHER" id="PTHR43201:SF5">
    <property type="entry name" value="MEDIUM-CHAIN ACYL-COA LIGASE ACSF2, MITOCHONDRIAL"/>
    <property type="match status" value="1"/>
</dbReference>
<evidence type="ECO:0000259" key="3">
    <source>
        <dbReference type="Pfam" id="PF00501"/>
    </source>
</evidence>
<dbReference type="GO" id="GO:0031956">
    <property type="term" value="F:medium-chain fatty acid-CoA ligase activity"/>
    <property type="evidence" value="ECO:0007669"/>
    <property type="project" value="TreeGrafter"/>
</dbReference>
<dbReference type="Proteomes" id="UP000253816">
    <property type="component" value="Unassembled WGS sequence"/>
</dbReference>
<feature type="domain" description="Carrier" evidence="4">
    <location>
        <begin position="267"/>
        <end position="327"/>
    </location>
</feature>
<evidence type="ECO:0000256" key="1">
    <source>
        <dbReference type="ARBA" id="ARBA00006432"/>
    </source>
</evidence>
<keyword evidence="2" id="KW-0436">Ligase</keyword>
<dbReference type="EMBL" id="QQBG01000010">
    <property type="protein sequence ID" value="RDB31663.1"/>
    <property type="molecule type" value="Genomic_DNA"/>
</dbReference>
<reference evidence="5 6" key="1">
    <citation type="submission" date="2018-07" db="EMBL/GenBank/DDBJ databases">
        <title>Comparative genomics of the Candidatus Parilichlamydiaceae reveals evidence of convergent evolution and genome reduction in the phylum Chlamydiae.</title>
        <authorList>
            <person name="Taylor-Brown A."/>
            <person name="Polkinghorne A."/>
        </authorList>
    </citation>
    <scope>NUCLEOTIDE SEQUENCE [LARGE SCALE GENOMIC DNA]</scope>
    <source>
        <strain evidence="5 6">Hat2</strain>
    </source>
</reference>
<dbReference type="Pfam" id="PF00550">
    <property type="entry name" value="PP-binding"/>
    <property type="match status" value="1"/>
</dbReference>
<dbReference type="Pfam" id="PF00501">
    <property type="entry name" value="AMP-binding"/>
    <property type="match status" value="1"/>
</dbReference>
<name>A0A369KIP9_9BACT</name>
<evidence type="ECO:0000313" key="6">
    <source>
        <dbReference type="Proteomes" id="UP000253816"/>
    </source>
</evidence>
<dbReference type="PANTHER" id="PTHR43201">
    <property type="entry name" value="ACYL-COA SYNTHETASE"/>
    <property type="match status" value="1"/>
</dbReference>
<feature type="domain" description="AMP-dependent synthetase/ligase" evidence="3">
    <location>
        <begin position="376"/>
        <end position="735"/>
    </location>
</feature>
<proteinExistence type="inferred from homology"/>
<comment type="caution">
    <text evidence="5">The sequence shown here is derived from an EMBL/GenBank/DDBJ whole genome shotgun (WGS) entry which is preliminary data.</text>
</comment>
<dbReference type="Gene3D" id="1.10.1200.10">
    <property type="entry name" value="ACP-like"/>
    <property type="match status" value="1"/>
</dbReference>
<evidence type="ECO:0000256" key="2">
    <source>
        <dbReference type="ARBA" id="ARBA00022598"/>
    </source>
</evidence>
<dbReference type="GO" id="GO:0006631">
    <property type="term" value="P:fatty acid metabolic process"/>
    <property type="evidence" value="ECO:0007669"/>
    <property type="project" value="TreeGrafter"/>
</dbReference>
<keyword evidence="5" id="KW-0012">Acyltransferase</keyword>
<sequence>MDVRGIDRIRQRSGEGILFLCSYSSVLDPVLVNSLLIMDGVPVRILAYEQDCRRPLTRLIMRWLRGIPIPDLSSSANPLKKQRSELAFRKLAQSLKMGEIFILHPSGRPKMTGRESLQGTSWAYRLTQEVPGLRVVLVRISGLWGSRFSTIWEKRSPSFFRMFWEWLKMILKNGIFFAIKRQVVISFQEMNKTGYSLSRDEFNQYIEDWLNQYEHDGQKEGDKGETPTFVPEAFYNRTVQTPQEREADTDPLDSFECIPREIQEPIFQEVSRLTGVSLFALDPHADLVADLGLGSADRAALLASIHQRFGKLGLRDAHASTVGHLVRSVSQKIKTLPNRRKGAYFDPTFREWFSSRERVPVATPVGTILQEAFLRSCDRGGNSIACADLLSGSVSYKRLKRQVLLLAREMKYLPGDNLGVMLPSSVDAITVLFATFLAGKTPVLIDWTATNQSVRDFLRLADVHVVISSRWFSDELEHVAIKELAPLLLMLEDIEHRHSPWKRMKSYLESYRTADALLDEWDEWCAKSDDTAVILCKNHPEMNPCVIPLTHRNILSVTNSLFSAIPITSQDSIFAVLPPFHSLGFELLNVLPICCAVKFFCYPYPFESVQIACLIQQVRPTVFIGTPFIIESLFQFAKRKELESVRYFIFCGESPSGELLAKVEELGATPMMSYGLTECGAVVAIHRIGTTAKGVGPLLQGVDVAIVDPKSRRPVLPGKEGLILLSGESVFHGYLGGSDPHKGFHFDLQNKKWFETGDRGSLDRDQVLSLTHPNGRWIKVGTRIVSLIELEKMIMQLALRKQWIKQKSHFIPGPCLALCFTRKNKRFSKNLLLVTTFDLDQDVVNQEITERYPFLVQIIGETRKLEAIPLTEVGKVAYHMLDRQC</sequence>
<keyword evidence="6" id="KW-1185">Reference proteome</keyword>
<keyword evidence="5" id="KW-0808">Transferase</keyword>
<organism evidence="5 6">
    <name type="scientific">Candidatus Similichlamydia laticola</name>
    <dbReference type="NCBI Taxonomy" id="2170265"/>
    <lineage>
        <taxon>Bacteria</taxon>
        <taxon>Pseudomonadati</taxon>
        <taxon>Chlamydiota</taxon>
        <taxon>Chlamydiia</taxon>
        <taxon>Parachlamydiales</taxon>
        <taxon>Candidatus Parilichlamydiaceae</taxon>
        <taxon>Candidatus Similichlamydia</taxon>
    </lineage>
</organism>
<dbReference type="SUPFAM" id="SSF47336">
    <property type="entry name" value="ACP-like"/>
    <property type="match status" value="1"/>
</dbReference>
<dbReference type="SUPFAM" id="SSF56801">
    <property type="entry name" value="Acetyl-CoA synthetase-like"/>
    <property type="match status" value="1"/>
</dbReference>
<dbReference type="InterPro" id="IPR042099">
    <property type="entry name" value="ANL_N_sf"/>
</dbReference>
<dbReference type="GO" id="GO:0016746">
    <property type="term" value="F:acyltransferase activity"/>
    <property type="evidence" value="ECO:0007669"/>
    <property type="project" value="UniProtKB-KW"/>
</dbReference>
<gene>
    <name evidence="5" type="ORF">HAT2_00274</name>
</gene>
<protein>
    <submittedName>
        <fullName evidence="5">2-acylglycerophosphoethanolamine acyltransferase</fullName>
    </submittedName>
</protein>
<dbReference type="InterPro" id="IPR000873">
    <property type="entry name" value="AMP-dep_synth/lig_dom"/>
</dbReference>
<evidence type="ECO:0000313" key="5">
    <source>
        <dbReference type="EMBL" id="RDB31663.1"/>
    </source>
</evidence>
<comment type="similarity">
    <text evidence="1">Belongs to the ATP-dependent AMP-binding enzyme family.</text>
</comment>
<dbReference type="AlphaFoldDB" id="A0A369KIP9"/>
<dbReference type="Gene3D" id="3.40.50.12780">
    <property type="entry name" value="N-terminal domain of ligase-like"/>
    <property type="match status" value="1"/>
</dbReference>